<feature type="binding site" evidence="18">
    <location>
        <position position="156"/>
    </location>
    <ligand>
        <name>(6S)-NADPHX</name>
        <dbReference type="ChEBI" id="CHEBI:64076"/>
    </ligand>
</feature>
<dbReference type="Proteomes" id="UP000477849">
    <property type="component" value="Unassembled WGS sequence"/>
</dbReference>
<evidence type="ECO:0000256" key="16">
    <source>
        <dbReference type="ARBA" id="ARBA00049209"/>
    </source>
</evidence>
<dbReference type="GO" id="GO:0005524">
    <property type="term" value="F:ATP binding"/>
    <property type="evidence" value="ECO:0007669"/>
    <property type="project" value="UniProtKB-UniRule"/>
</dbReference>
<dbReference type="EMBL" id="JAAKZH010000003">
    <property type="protein sequence ID" value="NGO64045.1"/>
    <property type="molecule type" value="Genomic_DNA"/>
</dbReference>
<dbReference type="EC" id="4.2.1.136" evidence="19"/>
<comment type="similarity">
    <text evidence="17">Belongs to the NnrD/CARKD family.</text>
</comment>
<accession>A0A6M1RYV5</accession>
<dbReference type="PROSITE" id="PS51385">
    <property type="entry name" value="YJEF_N"/>
    <property type="match status" value="1"/>
</dbReference>
<dbReference type="SUPFAM" id="SSF53613">
    <property type="entry name" value="Ribokinase-like"/>
    <property type="match status" value="1"/>
</dbReference>
<protein>
    <recommendedName>
        <fullName evidence="19">Bifunctional NAD(P)H-hydrate repair enzyme</fullName>
    </recommendedName>
    <alternativeName>
        <fullName evidence="19">Nicotinamide nucleotide repair protein</fullName>
    </alternativeName>
    <domain>
        <recommendedName>
            <fullName evidence="19">ADP-dependent (S)-NAD(P)H-hydrate dehydratase</fullName>
            <ecNumber evidence="19">4.2.1.136</ecNumber>
        </recommendedName>
        <alternativeName>
            <fullName evidence="19">ADP-dependent NAD(P)HX dehydratase</fullName>
        </alternativeName>
    </domain>
    <domain>
        <recommendedName>
            <fullName evidence="19">NAD(P)H-hydrate epimerase</fullName>
            <ecNumber evidence="19">5.1.99.6</ecNumber>
        </recommendedName>
    </domain>
</protein>
<evidence type="ECO:0000259" key="20">
    <source>
        <dbReference type="PROSITE" id="PS51383"/>
    </source>
</evidence>
<evidence type="ECO:0000256" key="10">
    <source>
        <dbReference type="ARBA" id="ARBA00023027"/>
    </source>
</evidence>
<dbReference type="Pfam" id="PF01256">
    <property type="entry name" value="Carb_kinase"/>
    <property type="match status" value="1"/>
</dbReference>
<evidence type="ECO:0000313" key="23">
    <source>
        <dbReference type="Proteomes" id="UP000477849"/>
    </source>
</evidence>
<comment type="catalytic activity">
    <reaction evidence="15 17 19">
        <text>(6S)-NADHX + ADP = AMP + phosphate + NADH + H(+)</text>
        <dbReference type="Rhea" id="RHEA:32223"/>
        <dbReference type="ChEBI" id="CHEBI:15378"/>
        <dbReference type="ChEBI" id="CHEBI:43474"/>
        <dbReference type="ChEBI" id="CHEBI:57945"/>
        <dbReference type="ChEBI" id="CHEBI:64074"/>
        <dbReference type="ChEBI" id="CHEBI:456215"/>
        <dbReference type="ChEBI" id="CHEBI:456216"/>
        <dbReference type="EC" id="4.2.1.136"/>
    </reaction>
</comment>
<feature type="binding site" evidence="17">
    <location>
        <position position="258"/>
    </location>
    <ligand>
        <name>(6S)-NADPHX</name>
        <dbReference type="ChEBI" id="CHEBI:64076"/>
    </ligand>
</feature>
<dbReference type="GO" id="GO:0046496">
    <property type="term" value="P:nicotinamide nucleotide metabolic process"/>
    <property type="evidence" value="ECO:0007669"/>
    <property type="project" value="UniProtKB-UniRule"/>
</dbReference>
<evidence type="ECO:0000256" key="8">
    <source>
        <dbReference type="ARBA" id="ARBA00022857"/>
    </source>
</evidence>
<evidence type="ECO:0000259" key="21">
    <source>
        <dbReference type="PROSITE" id="PS51385"/>
    </source>
</evidence>
<evidence type="ECO:0000256" key="3">
    <source>
        <dbReference type="ARBA" id="ARBA00006001"/>
    </source>
</evidence>
<feature type="binding site" evidence="18">
    <location>
        <begin position="127"/>
        <end position="133"/>
    </location>
    <ligand>
        <name>(6S)-NADPHX</name>
        <dbReference type="ChEBI" id="CHEBI:64076"/>
    </ligand>
</feature>
<dbReference type="NCBIfam" id="TIGR00197">
    <property type="entry name" value="yjeF_nterm"/>
    <property type="match status" value="1"/>
</dbReference>
<evidence type="ECO:0000256" key="4">
    <source>
        <dbReference type="ARBA" id="ARBA00009524"/>
    </source>
</evidence>
<feature type="domain" description="YjeF N-terminal" evidence="21">
    <location>
        <begin position="15"/>
        <end position="213"/>
    </location>
</feature>
<keyword evidence="6 17" id="KW-0547">Nucleotide-binding</keyword>
<feature type="binding site" evidence="18">
    <location>
        <position position="63"/>
    </location>
    <ligand>
        <name>K(+)</name>
        <dbReference type="ChEBI" id="CHEBI:29103"/>
    </ligand>
</feature>
<gene>
    <name evidence="17" type="primary">nnrD</name>
    <name evidence="18" type="synonym">nnrE</name>
    <name evidence="22" type="ORF">G6N76_10200</name>
</gene>
<evidence type="ECO:0000256" key="15">
    <source>
        <dbReference type="ARBA" id="ARBA00048238"/>
    </source>
</evidence>
<evidence type="ECO:0000256" key="6">
    <source>
        <dbReference type="ARBA" id="ARBA00022741"/>
    </source>
</evidence>
<feature type="binding site" evidence="17">
    <location>
        <position position="321"/>
    </location>
    <ligand>
        <name>(6S)-NADPHX</name>
        <dbReference type="ChEBI" id="CHEBI:64076"/>
    </ligand>
</feature>
<dbReference type="EC" id="5.1.99.6" evidence="19"/>
<dbReference type="Gene3D" id="3.40.1190.20">
    <property type="match status" value="1"/>
</dbReference>
<keyword evidence="9 18" id="KW-0630">Potassium</keyword>
<evidence type="ECO:0000313" key="22">
    <source>
        <dbReference type="EMBL" id="NGO64045.1"/>
    </source>
</evidence>
<evidence type="ECO:0000256" key="9">
    <source>
        <dbReference type="ARBA" id="ARBA00022958"/>
    </source>
</evidence>
<dbReference type="GO" id="GO:0052856">
    <property type="term" value="F:NAD(P)HX epimerase activity"/>
    <property type="evidence" value="ECO:0007669"/>
    <property type="project" value="UniProtKB-UniRule"/>
</dbReference>
<dbReference type="Pfam" id="PF03853">
    <property type="entry name" value="YjeF_N"/>
    <property type="match status" value="1"/>
</dbReference>
<dbReference type="NCBIfam" id="TIGR00196">
    <property type="entry name" value="yjeF_cterm"/>
    <property type="match status" value="1"/>
</dbReference>
<evidence type="ECO:0000256" key="5">
    <source>
        <dbReference type="ARBA" id="ARBA00022723"/>
    </source>
</evidence>
<comment type="catalytic activity">
    <reaction evidence="2 18 19">
        <text>(6R)-NADPHX = (6S)-NADPHX</text>
        <dbReference type="Rhea" id="RHEA:32227"/>
        <dbReference type="ChEBI" id="CHEBI:64076"/>
        <dbReference type="ChEBI" id="CHEBI:64077"/>
        <dbReference type="EC" id="5.1.99.6"/>
    </reaction>
</comment>
<feature type="binding site" evidence="18">
    <location>
        <position position="123"/>
    </location>
    <ligand>
        <name>K(+)</name>
        <dbReference type="ChEBI" id="CHEBI:29103"/>
    </ligand>
</feature>
<comment type="catalytic activity">
    <reaction evidence="16 17 19">
        <text>(6S)-NADPHX + ADP = AMP + phosphate + NADPH + H(+)</text>
        <dbReference type="Rhea" id="RHEA:32235"/>
        <dbReference type="ChEBI" id="CHEBI:15378"/>
        <dbReference type="ChEBI" id="CHEBI:43474"/>
        <dbReference type="ChEBI" id="CHEBI:57783"/>
        <dbReference type="ChEBI" id="CHEBI:64076"/>
        <dbReference type="ChEBI" id="CHEBI:456215"/>
        <dbReference type="ChEBI" id="CHEBI:456216"/>
        <dbReference type="EC" id="4.2.1.136"/>
    </reaction>
</comment>
<comment type="catalytic activity">
    <reaction evidence="1 18 19">
        <text>(6R)-NADHX = (6S)-NADHX</text>
        <dbReference type="Rhea" id="RHEA:32215"/>
        <dbReference type="ChEBI" id="CHEBI:64074"/>
        <dbReference type="ChEBI" id="CHEBI:64075"/>
        <dbReference type="EC" id="5.1.99.6"/>
    </reaction>
</comment>
<comment type="caution">
    <text evidence="18">Lacks conserved residue(s) required for the propagation of feature annotation.</text>
</comment>
<keyword evidence="11 18" id="KW-0413">Isomerase</keyword>
<comment type="function">
    <text evidence="18">Catalyzes the epimerization of the S- and R-forms of NAD(P)HX, a damaged form of NAD(P)H that is a result of enzymatic or heat-dependent hydration. This is a prerequisite for the S-specific NAD(P)H-hydrate dehydratase to allow the repair of both epimers of NAD(P)HX.</text>
</comment>
<dbReference type="HAMAP" id="MF_01966">
    <property type="entry name" value="NADHX_epimerase"/>
    <property type="match status" value="1"/>
</dbReference>
<dbReference type="CDD" id="cd01171">
    <property type="entry name" value="YXKO-related"/>
    <property type="match status" value="1"/>
</dbReference>
<comment type="subunit">
    <text evidence="17">Homotetramer.</text>
</comment>
<evidence type="ECO:0000256" key="17">
    <source>
        <dbReference type="HAMAP-Rule" id="MF_01965"/>
    </source>
</evidence>
<dbReference type="GO" id="GO:0052855">
    <property type="term" value="F:ADP-dependent NAD(P)H-hydrate dehydratase activity"/>
    <property type="evidence" value="ECO:0007669"/>
    <property type="project" value="UniProtKB-UniRule"/>
</dbReference>
<dbReference type="PANTHER" id="PTHR12592:SF0">
    <property type="entry name" value="ATP-DEPENDENT (S)-NAD(P)H-HYDRATE DEHYDRATASE"/>
    <property type="match status" value="1"/>
</dbReference>
<dbReference type="SUPFAM" id="SSF64153">
    <property type="entry name" value="YjeF N-terminal domain-like"/>
    <property type="match status" value="1"/>
</dbReference>
<evidence type="ECO:0000256" key="18">
    <source>
        <dbReference type="HAMAP-Rule" id="MF_01966"/>
    </source>
</evidence>
<dbReference type="InterPro" id="IPR004443">
    <property type="entry name" value="YjeF_N_dom"/>
</dbReference>
<name>A0A6M1RYV5_9HYPH</name>
<keyword evidence="12 17" id="KW-0456">Lyase</keyword>
<dbReference type="PIRSF" id="PIRSF017184">
    <property type="entry name" value="Nnr"/>
    <property type="match status" value="1"/>
</dbReference>
<dbReference type="GO" id="GO:0046872">
    <property type="term" value="F:metal ion binding"/>
    <property type="evidence" value="ECO:0007669"/>
    <property type="project" value="UniProtKB-UniRule"/>
</dbReference>
<organism evidence="22 23">
    <name type="scientific">Rhizobium daejeonense</name>
    <dbReference type="NCBI Taxonomy" id="240521"/>
    <lineage>
        <taxon>Bacteria</taxon>
        <taxon>Pseudomonadati</taxon>
        <taxon>Pseudomonadota</taxon>
        <taxon>Alphaproteobacteria</taxon>
        <taxon>Hyphomicrobiales</taxon>
        <taxon>Rhizobiaceae</taxon>
        <taxon>Rhizobium/Agrobacterium group</taxon>
        <taxon>Rhizobium</taxon>
    </lineage>
</organism>
<evidence type="ECO:0000256" key="11">
    <source>
        <dbReference type="ARBA" id="ARBA00023235"/>
    </source>
</evidence>
<comment type="similarity">
    <text evidence="4 19">In the C-terminal section; belongs to the NnrD/CARKD family.</text>
</comment>
<dbReference type="AlphaFoldDB" id="A0A6M1RYV5"/>
<feature type="binding site" evidence="18">
    <location>
        <begin position="62"/>
        <end position="66"/>
    </location>
    <ligand>
        <name>(6S)-NADPHX</name>
        <dbReference type="ChEBI" id="CHEBI:64076"/>
    </ligand>
</feature>
<dbReference type="PROSITE" id="PS01050">
    <property type="entry name" value="YJEF_C_2"/>
    <property type="match status" value="1"/>
</dbReference>
<feature type="binding site" evidence="18">
    <location>
        <position position="159"/>
    </location>
    <ligand>
        <name>K(+)</name>
        <dbReference type="ChEBI" id="CHEBI:29103"/>
    </ligand>
</feature>
<dbReference type="Gene3D" id="3.40.50.10260">
    <property type="entry name" value="YjeF N-terminal domain"/>
    <property type="match status" value="1"/>
</dbReference>
<dbReference type="PANTHER" id="PTHR12592">
    <property type="entry name" value="ATP-DEPENDENT (S)-NAD(P)H-HYDRATE DEHYDRATASE FAMILY MEMBER"/>
    <property type="match status" value="1"/>
</dbReference>
<dbReference type="InterPro" id="IPR030677">
    <property type="entry name" value="Nnr"/>
</dbReference>
<keyword evidence="5 18" id="KW-0479">Metal-binding</keyword>
<comment type="similarity">
    <text evidence="3 19">In the N-terminal section; belongs to the NnrE/AIBP family.</text>
</comment>
<reference evidence="22 23" key="1">
    <citation type="submission" date="2020-02" db="EMBL/GenBank/DDBJ databases">
        <title>Genome sequence of the type strain CCBAU10050 of Rhizobium daejeonense.</title>
        <authorList>
            <person name="Gao J."/>
            <person name="Sun J."/>
        </authorList>
    </citation>
    <scope>NUCLEOTIDE SEQUENCE [LARGE SCALE GENOMIC DNA]</scope>
    <source>
        <strain evidence="22 23">CCBAU10050</strain>
    </source>
</reference>
<keyword evidence="13" id="KW-0511">Multifunctional enzyme</keyword>
<dbReference type="HAMAP" id="MF_01965">
    <property type="entry name" value="NADHX_dehydratase"/>
    <property type="match status" value="1"/>
</dbReference>
<dbReference type="InterPro" id="IPR029056">
    <property type="entry name" value="Ribokinase-like"/>
</dbReference>
<proteinExistence type="inferred from homology"/>
<evidence type="ECO:0000256" key="1">
    <source>
        <dbReference type="ARBA" id="ARBA00000013"/>
    </source>
</evidence>
<feature type="binding site" evidence="17">
    <location>
        <position position="440"/>
    </location>
    <ligand>
        <name>(6S)-NADPHX</name>
        <dbReference type="ChEBI" id="CHEBI:64076"/>
    </ligand>
</feature>
<comment type="cofactor">
    <cofactor evidence="17">
        <name>Mg(2+)</name>
        <dbReference type="ChEBI" id="CHEBI:18420"/>
    </cofactor>
</comment>
<sequence length="525" mass="54247">MENERYRSLLTPAAMAGADAAAAASGINSFGLMEKAGCAVAASALKLHPGALRFVVLCGPGNNGGDGYVAAHALQEAGANVALYHLGVPQRLKGDAATARALCHVTGSPLANYLPDTGDVIIDAIFGAGLARDVPQEVADIIAKVESVGVPVIAVDLPSGLDGRTGRVLGAAFRAGHTVTFMTRKPGHLLLPGRQLCGEVEVYDIGIPWRIVSQHTDGVFANTPAAWASALPSLSADAHKFRRGHLTVFSGPATATGAARLSAEAGLKSGAGLVTLASPVEALAVNAAHSTAVMLKPVEDAAALAEYLADERRTAFVLGPGFGVGTKARTFALALWSRRLVLDADGITSFREEPQALFGAFESGETRLVLTPHEGEFARLFPDIAADAGMSKIDMALAAAKRANAAIVYKGADTVIAGPDGRALVNENAPPWLATAGSGDVLAGIIGGLMAQAVPAFEAAAAGVWLHGEAGSRAGQGMTAEDLLAAVRPLELFQQKYATVLRPEMRKQKEMENFRDSKKSGNSLE</sequence>
<evidence type="ECO:0000256" key="19">
    <source>
        <dbReference type="PIRNR" id="PIRNR017184"/>
    </source>
</evidence>
<evidence type="ECO:0000256" key="13">
    <source>
        <dbReference type="ARBA" id="ARBA00023268"/>
    </source>
</evidence>
<dbReference type="GO" id="GO:0110051">
    <property type="term" value="P:metabolite repair"/>
    <property type="evidence" value="ECO:0007669"/>
    <property type="project" value="TreeGrafter"/>
</dbReference>
<dbReference type="PROSITE" id="PS51383">
    <property type="entry name" value="YJEF_C_3"/>
    <property type="match status" value="1"/>
</dbReference>
<comment type="caution">
    <text evidence="22">The sequence shown here is derived from an EMBL/GenBank/DDBJ whole genome shotgun (WGS) entry which is preliminary data.</text>
</comment>
<dbReference type="InterPro" id="IPR000631">
    <property type="entry name" value="CARKD"/>
</dbReference>
<evidence type="ECO:0000256" key="2">
    <source>
        <dbReference type="ARBA" id="ARBA00000909"/>
    </source>
</evidence>
<dbReference type="RefSeq" id="WP_163905521.1">
    <property type="nucleotide sequence ID" value="NZ_CP048427.1"/>
</dbReference>
<evidence type="ECO:0000256" key="12">
    <source>
        <dbReference type="ARBA" id="ARBA00023239"/>
    </source>
</evidence>
<comment type="cofactor">
    <cofactor evidence="18 19">
        <name>K(+)</name>
        <dbReference type="ChEBI" id="CHEBI:29103"/>
    </cofactor>
    <text evidence="18 19">Binds 1 potassium ion per subunit.</text>
</comment>
<comment type="function">
    <text evidence="17">Catalyzes the dehydration of the S-form of NAD(P)HX at the expense of ADP, which is converted to AMP. Together with NAD(P)HX epimerase, which catalyzes the epimerization of the S- and R-forms, the enzyme allows the repair of both epimers of NAD(P)HX, a damaged form of NAD(P)H that is a result of enzymatic or heat-dependent hydration.</text>
</comment>
<keyword evidence="7 17" id="KW-0067">ATP-binding</keyword>
<feature type="binding site" evidence="17">
    <location>
        <position position="373"/>
    </location>
    <ligand>
        <name>(6S)-NADPHX</name>
        <dbReference type="ChEBI" id="CHEBI:64076"/>
    </ligand>
</feature>
<comment type="function">
    <text evidence="14 19">Bifunctional enzyme that catalyzes the epimerization of the S- and R-forms of NAD(P)HX and the dehydration of the S-form of NAD(P)HX at the expense of ADP, which is converted to AMP. This allows the repair of both epimers of NAD(P)HX, a damaged form of NAD(P)H that is a result of enzymatic or heat-dependent hydration.</text>
</comment>
<evidence type="ECO:0000256" key="7">
    <source>
        <dbReference type="ARBA" id="ARBA00022840"/>
    </source>
</evidence>
<keyword evidence="23" id="KW-1185">Reference proteome</keyword>
<dbReference type="InterPro" id="IPR036652">
    <property type="entry name" value="YjeF_N_dom_sf"/>
</dbReference>
<dbReference type="InterPro" id="IPR017953">
    <property type="entry name" value="Carbohydrate_kinase_pred_CS"/>
</dbReference>
<feature type="binding site" evidence="17">
    <location>
        <begin position="410"/>
        <end position="414"/>
    </location>
    <ligand>
        <name>AMP</name>
        <dbReference type="ChEBI" id="CHEBI:456215"/>
    </ligand>
</feature>
<keyword evidence="8 17" id="KW-0521">NADP</keyword>
<keyword evidence="10 17" id="KW-0520">NAD</keyword>
<feature type="domain" description="YjeF C-terminal" evidence="20">
    <location>
        <begin position="223"/>
        <end position="494"/>
    </location>
</feature>
<evidence type="ECO:0000256" key="14">
    <source>
        <dbReference type="ARBA" id="ARBA00025153"/>
    </source>
</evidence>
<feature type="binding site" evidence="17">
    <location>
        <position position="439"/>
    </location>
    <ligand>
        <name>AMP</name>
        <dbReference type="ChEBI" id="CHEBI:456215"/>
    </ligand>
</feature>
<comment type="similarity">
    <text evidence="18">Belongs to the NnrE/AIBP family.</text>
</comment>